<dbReference type="GO" id="GO:0004519">
    <property type="term" value="F:endonuclease activity"/>
    <property type="evidence" value="ECO:0007669"/>
    <property type="project" value="InterPro"/>
</dbReference>
<evidence type="ECO:0000256" key="12">
    <source>
        <dbReference type="ARBA" id="ARBA00023235"/>
    </source>
</evidence>
<dbReference type="EMBL" id="PDLO01000009">
    <property type="protein sequence ID" value="PHK97334.1"/>
    <property type="molecule type" value="Genomic_DNA"/>
</dbReference>
<dbReference type="Gene3D" id="3.10.28.10">
    <property type="entry name" value="Homing endonucleases"/>
    <property type="match status" value="1"/>
</dbReference>
<dbReference type="SUPFAM" id="SSF52540">
    <property type="entry name" value="P-loop containing nucleoside triphosphate hydrolases"/>
    <property type="match status" value="1"/>
</dbReference>
<evidence type="ECO:0000256" key="13">
    <source>
        <dbReference type="ARBA" id="ARBA00044932"/>
    </source>
</evidence>
<name>A0A2G0CBI5_9BACT</name>
<dbReference type="PRINTS" id="PR00379">
    <property type="entry name" value="INTEIN"/>
</dbReference>
<keyword evidence="5 17" id="KW-0547">Nucleotide-binding</keyword>
<evidence type="ECO:0000256" key="18">
    <source>
        <dbReference type="SAM" id="MobiDB-lite"/>
    </source>
</evidence>
<dbReference type="GO" id="GO:0005829">
    <property type="term" value="C:cytosol"/>
    <property type="evidence" value="ECO:0007669"/>
    <property type="project" value="TreeGrafter"/>
</dbReference>
<comment type="caution">
    <text evidence="21">The sequence shown here is derived from an EMBL/GenBank/DDBJ whole genome shotgun (WGS) entry which is preliminary data.</text>
</comment>
<dbReference type="InterPro" id="IPR030934">
    <property type="entry name" value="Intein_C"/>
</dbReference>
<feature type="region of interest" description="Disordered" evidence="18">
    <location>
        <begin position="925"/>
        <end position="956"/>
    </location>
</feature>
<evidence type="ECO:0000256" key="7">
    <source>
        <dbReference type="ARBA" id="ARBA00022806"/>
    </source>
</evidence>
<dbReference type="InterPro" id="IPR006142">
    <property type="entry name" value="INTEIN"/>
</dbReference>
<dbReference type="GO" id="GO:0016539">
    <property type="term" value="P:intein-mediated protein splicing"/>
    <property type="evidence" value="ECO:0007669"/>
    <property type="project" value="InterPro"/>
</dbReference>
<evidence type="ECO:0000313" key="22">
    <source>
        <dbReference type="Proteomes" id="UP000226437"/>
    </source>
</evidence>
<dbReference type="Gene3D" id="2.170.16.10">
    <property type="entry name" value="Hedgehog/Intein (Hint) domain"/>
    <property type="match status" value="2"/>
</dbReference>
<dbReference type="InterPro" id="IPR004042">
    <property type="entry name" value="Intein_endonuc_central"/>
</dbReference>
<keyword evidence="8" id="KW-0068">Autocatalytic cleavage</keyword>
<dbReference type="SMART" id="SM00306">
    <property type="entry name" value="HintN"/>
    <property type="match status" value="1"/>
</dbReference>
<dbReference type="FunFam" id="1.10.860.10:FF:000001">
    <property type="entry name" value="Replicative DNA helicase"/>
    <property type="match status" value="1"/>
</dbReference>
<keyword evidence="7 17" id="KW-0347">Helicase</keyword>
<dbReference type="InterPro" id="IPR007694">
    <property type="entry name" value="DNA_helicase_DnaB-like_C"/>
</dbReference>
<dbReference type="PANTHER" id="PTHR30153:SF2">
    <property type="entry name" value="REPLICATIVE DNA HELICASE"/>
    <property type="match status" value="1"/>
</dbReference>
<comment type="function">
    <text evidence="14 17">The intein is an endonuclease.</text>
</comment>
<dbReference type="InterPro" id="IPR036185">
    <property type="entry name" value="DNA_heli_DnaB-like_N_sf"/>
</dbReference>
<comment type="catalytic activity">
    <reaction evidence="15 17">
        <text>ATP + H2O = ADP + phosphate + H(+)</text>
        <dbReference type="Rhea" id="RHEA:13065"/>
        <dbReference type="ChEBI" id="CHEBI:15377"/>
        <dbReference type="ChEBI" id="CHEBI:15378"/>
        <dbReference type="ChEBI" id="CHEBI:30616"/>
        <dbReference type="ChEBI" id="CHEBI:43474"/>
        <dbReference type="ChEBI" id="CHEBI:456216"/>
        <dbReference type="EC" id="5.6.2.3"/>
    </reaction>
</comment>
<dbReference type="Proteomes" id="UP000226437">
    <property type="component" value="Unassembled WGS sequence"/>
</dbReference>
<dbReference type="Pfam" id="PF00772">
    <property type="entry name" value="DnaB"/>
    <property type="match status" value="1"/>
</dbReference>
<dbReference type="PROSITE" id="PS51199">
    <property type="entry name" value="SF4_HELICASE"/>
    <property type="match status" value="2"/>
</dbReference>
<dbReference type="CDD" id="cd00984">
    <property type="entry name" value="DnaB_C"/>
    <property type="match status" value="1"/>
</dbReference>
<dbReference type="CDD" id="cd00081">
    <property type="entry name" value="Hint"/>
    <property type="match status" value="2"/>
</dbReference>
<evidence type="ECO:0000256" key="10">
    <source>
        <dbReference type="ARBA" id="ARBA00023000"/>
    </source>
</evidence>
<dbReference type="GO" id="GO:0005524">
    <property type="term" value="F:ATP binding"/>
    <property type="evidence" value="ECO:0007669"/>
    <property type="project" value="UniProtKB-UniRule"/>
</dbReference>
<dbReference type="GO" id="GO:0003677">
    <property type="term" value="F:DNA binding"/>
    <property type="evidence" value="ECO:0007669"/>
    <property type="project" value="UniProtKB-UniRule"/>
</dbReference>
<dbReference type="InterPro" id="IPR004860">
    <property type="entry name" value="LAGLIDADG_dom"/>
</dbReference>
<dbReference type="PANTHER" id="PTHR30153">
    <property type="entry name" value="REPLICATIVE DNA HELICASE DNAB"/>
    <property type="match status" value="1"/>
</dbReference>
<feature type="compositionally biased region" description="Low complexity" evidence="18">
    <location>
        <begin position="925"/>
        <end position="938"/>
    </location>
</feature>
<evidence type="ECO:0000256" key="6">
    <source>
        <dbReference type="ARBA" id="ARBA00022801"/>
    </source>
</evidence>
<evidence type="ECO:0000256" key="9">
    <source>
        <dbReference type="ARBA" id="ARBA00022840"/>
    </source>
</evidence>
<dbReference type="SUPFAM" id="SSF51294">
    <property type="entry name" value="Hedgehog/intein (Hint) domain"/>
    <property type="match status" value="1"/>
</dbReference>
<dbReference type="Pfam" id="PF03796">
    <property type="entry name" value="DnaB_C"/>
    <property type="match status" value="1"/>
</dbReference>
<keyword evidence="2 17" id="KW-0639">Primosome</keyword>
<evidence type="ECO:0000256" key="11">
    <source>
        <dbReference type="ARBA" id="ARBA00023125"/>
    </source>
</evidence>
<dbReference type="InterPro" id="IPR006141">
    <property type="entry name" value="Intein_N"/>
</dbReference>
<dbReference type="NCBIfam" id="NF005852">
    <property type="entry name" value="PRK07773.1"/>
    <property type="match status" value="1"/>
</dbReference>
<dbReference type="NCBIfam" id="TIGR01443">
    <property type="entry name" value="intein_Cterm"/>
    <property type="match status" value="1"/>
</dbReference>
<dbReference type="InterPro" id="IPR007693">
    <property type="entry name" value="DNA_helicase_DnaB-like_N"/>
</dbReference>
<dbReference type="InterPro" id="IPR027417">
    <property type="entry name" value="P-loop_NTPase"/>
</dbReference>
<dbReference type="Gene3D" id="1.10.860.10">
    <property type="entry name" value="DNAb Helicase, Chain A"/>
    <property type="match status" value="1"/>
</dbReference>
<feature type="region of interest" description="Disordered" evidence="18">
    <location>
        <begin position="1"/>
        <end position="24"/>
    </location>
</feature>
<gene>
    <name evidence="21" type="ORF">CGL56_16135</name>
</gene>
<proteinExistence type="inferred from homology"/>
<dbReference type="PROSITE" id="PS50817">
    <property type="entry name" value="INTEIN_N_TER"/>
    <property type="match status" value="1"/>
</dbReference>
<dbReference type="GO" id="GO:0016887">
    <property type="term" value="F:ATP hydrolysis activity"/>
    <property type="evidence" value="ECO:0007669"/>
    <property type="project" value="RHEA"/>
</dbReference>
<dbReference type="InterPro" id="IPR016136">
    <property type="entry name" value="DNA_helicase_N/primase_C"/>
</dbReference>
<evidence type="ECO:0000259" key="20">
    <source>
        <dbReference type="PROSITE" id="PS51199"/>
    </source>
</evidence>
<evidence type="ECO:0000256" key="3">
    <source>
        <dbReference type="ARBA" id="ARBA00022705"/>
    </source>
</evidence>
<feature type="domain" description="DOD-type homing endonuclease" evidence="19">
    <location>
        <begin position="534"/>
        <end position="689"/>
    </location>
</feature>
<feature type="compositionally biased region" description="Basic and acidic residues" evidence="18">
    <location>
        <begin position="1"/>
        <end position="11"/>
    </location>
</feature>
<feature type="domain" description="SF4 helicase" evidence="20">
    <location>
        <begin position="856"/>
        <end position="921"/>
    </location>
</feature>
<dbReference type="Gene3D" id="3.40.50.300">
    <property type="entry name" value="P-loop containing nucleotide triphosphate hydrolases"/>
    <property type="match status" value="1"/>
</dbReference>
<dbReference type="Pfam" id="PF14890">
    <property type="entry name" value="Intein_splicing"/>
    <property type="match status" value="1"/>
</dbReference>
<dbReference type="PROSITE" id="PS50819">
    <property type="entry name" value="INTEIN_ENDONUCLEASE"/>
    <property type="match status" value="1"/>
</dbReference>
<evidence type="ECO:0000256" key="16">
    <source>
        <dbReference type="NCBIfam" id="TIGR00665"/>
    </source>
</evidence>
<organism evidence="21 22">
    <name type="scientific">Neolewinella marina</name>
    <dbReference type="NCBI Taxonomy" id="438751"/>
    <lineage>
        <taxon>Bacteria</taxon>
        <taxon>Pseudomonadati</taxon>
        <taxon>Bacteroidota</taxon>
        <taxon>Saprospiria</taxon>
        <taxon>Saprospirales</taxon>
        <taxon>Lewinellaceae</taxon>
        <taxon>Neolewinella</taxon>
    </lineage>
</organism>
<dbReference type="PROSITE" id="PS50818">
    <property type="entry name" value="INTEIN_C_TER"/>
    <property type="match status" value="1"/>
</dbReference>
<keyword evidence="3 17" id="KW-0235">DNA replication</keyword>
<dbReference type="SMART" id="SM00305">
    <property type="entry name" value="HintC"/>
    <property type="match status" value="1"/>
</dbReference>
<sequence>MAKDKKFERRSSGNGSTTVAYSSRSRLEEANLPAYSKLPPQAPDLEEAILSAILIEKEAMTKVLDIISPESFYKPAHQAIYRSMRRLFERSQPIDLLMVVEDLRKNEELEVVGGAAYLAQLTSKVTSSANIEYHARIVTEKFIQRELIRTSTEIIRDAYEDSTDVLDLLDKAGNYVFEITERNMGKQVADMGTLANQLLDQLTMLREKEDGLTGIPTGFTELDRLTSGLQPSDLIIVAARPAMGKTSFVLSMARNAAAEYGHGVAVFSLEMSAAQLAGRIFSQDAEVNGQKMRNGKFTDDEWTRLVNAMNHIGEAPIYIDDTPGINVFELRAKCRRLKLEKGISMVIIDYLQLMSGSGEANKGGNREQEVSAISRSLKGLAKELEVPVIALSQLSRAVETRGGDKRPQLSDLRESGCLTGDSLVTLAGDGRRVPIRELVERYPRGGFLVWATDNDYKLVPSMVSAAFSTGKKQTYRLTTRLGRTIKATANHKFLTVDGWKRLDELTTGEHLATPRCVPEVEGHRKVMSDVELALLGHLIGDGCTLPTHSIQYTTRERDLADTVADLASRLFGDEVRPRVNHESSAATGSQWYQVYLTSTRSHTHSVRSAVSEWLDELGIWGLRSFEKFVPAAVFQADKPRQSVFLRHLWATDGCVKMVRGKRPYPAIYYATSSTRLAYDVQHLLLSLGIIARVKVVPQPGKGRDQYHVIVTGKSDILTFCDTVGAVGSHKMAGLEEIRAYVEARDENTNRDVIPKSVWQTTVKRDLNHFGITTRRFQSSLGTQYCGTALYKSNLSRDRALAVASAANSYSLAQLSRSDIYWDQIASIEPAGTEEVFDLTVPGPHNFVANDVVVHNSIEQDADMVMFLYRPEYYKITEDEQGNSLTGVAEVIVGKNRHGEARDIRLRFDSDFARFSDLDDPDFDLLPSNAITGGQPQQPYGGGTLPSKMNTDDDIPF</sequence>
<feature type="domain" description="SF4 helicase" evidence="20">
    <location>
        <begin position="208"/>
        <end position="416"/>
    </location>
</feature>
<evidence type="ECO:0000256" key="8">
    <source>
        <dbReference type="ARBA" id="ARBA00022813"/>
    </source>
</evidence>
<evidence type="ECO:0000256" key="14">
    <source>
        <dbReference type="ARBA" id="ARBA00044940"/>
    </source>
</evidence>
<keyword evidence="9 17" id="KW-0067">ATP-binding</keyword>
<keyword evidence="10" id="KW-0651">Protein splicing</keyword>
<dbReference type="SUPFAM" id="SSF55608">
    <property type="entry name" value="Homing endonucleases"/>
    <property type="match status" value="1"/>
</dbReference>
<dbReference type="OrthoDB" id="9773982at2"/>
<dbReference type="GO" id="GO:0043139">
    <property type="term" value="F:5'-3' DNA helicase activity"/>
    <property type="evidence" value="ECO:0007669"/>
    <property type="project" value="UniProtKB-EC"/>
</dbReference>
<evidence type="ECO:0000256" key="2">
    <source>
        <dbReference type="ARBA" id="ARBA00022515"/>
    </source>
</evidence>
<reference evidence="21 22" key="1">
    <citation type="submission" date="2017-10" db="EMBL/GenBank/DDBJ databases">
        <title>The draft genome sequence of Lewinella marina KCTC 32374.</title>
        <authorList>
            <person name="Wang K."/>
        </authorList>
    </citation>
    <scope>NUCLEOTIDE SEQUENCE [LARGE SCALE GENOMIC DNA]</scope>
    <source>
        <strain evidence="21 22">MKG-38</strain>
    </source>
</reference>
<keyword evidence="11 17" id="KW-0238">DNA-binding</keyword>
<dbReference type="InterPro" id="IPR003587">
    <property type="entry name" value="Hint_dom_N"/>
</dbReference>
<keyword evidence="22" id="KW-1185">Reference proteome</keyword>
<keyword evidence="12" id="KW-0413">Isomerase</keyword>
<evidence type="ECO:0000256" key="5">
    <source>
        <dbReference type="ARBA" id="ARBA00022741"/>
    </source>
</evidence>
<dbReference type="InterPro" id="IPR003586">
    <property type="entry name" value="Hint_dom_C"/>
</dbReference>
<keyword evidence="4" id="KW-0677">Repeat</keyword>
<evidence type="ECO:0000259" key="19">
    <source>
        <dbReference type="PROSITE" id="PS50819"/>
    </source>
</evidence>
<feature type="compositionally biased region" description="Polar residues" evidence="18">
    <location>
        <begin position="12"/>
        <end position="24"/>
    </location>
</feature>
<dbReference type="EC" id="5.6.2.3" evidence="16 17"/>
<accession>A0A2G0CBI5</accession>
<dbReference type="GO" id="GO:0006269">
    <property type="term" value="P:DNA replication, synthesis of primer"/>
    <property type="evidence" value="ECO:0007669"/>
    <property type="project" value="UniProtKB-UniRule"/>
</dbReference>
<dbReference type="InterPro" id="IPR036844">
    <property type="entry name" value="Hint_dom_sf"/>
</dbReference>
<keyword evidence="6 17" id="KW-0378">Hydrolase</keyword>
<dbReference type="Pfam" id="PF14528">
    <property type="entry name" value="LAGLIDADG_3"/>
    <property type="match status" value="1"/>
</dbReference>
<dbReference type="NCBIfam" id="TIGR01445">
    <property type="entry name" value="intein_Nterm"/>
    <property type="match status" value="1"/>
</dbReference>
<evidence type="ECO:0000313" key="21">
    <source>
        <dbReference type="EMBL" id="PHK97334.1"/>
    </source>
</evidence>
<protein>
    <recommendedName>
        <fullName evidence="16 17">Replicative DNA helicase</fullName>
        <ecNumber evidence="16 17">5.6.2.3</ecNumber>
    </recommendedName>
</protein>
<dbReference type="AlphaFoldDB" id="A0A2G0CBI5"/>
<evidence type="ECO:0000256" key="4">
    <source>
        <dbReference type="ARBA" id="ARBA00022737"/>
    </source>
</evidence>
<dbReference type="InterPro" id="IPR007692">
    <property type="entry name" value="DNA_helicase_DnaB"/>
</dbReference>
<evidence type="ECO:0000256" key="1">
    <source>
        <dbReference type="ARBA" id="ARBA00008428"/>
    </source>
</evidence>
<comment type="function">
    <text evidence="13 17">The main replicative DNA helicase, it participates in initiation and elongation during chromosome replication. Travels ahead of the DNA replisome, separating dsDNA into templates for DNA synthesis. A processive ATP-dependent 5'-3' DNA helicase it has DNA-dependent ATPase activity.</text>
</comment>
<dbReference type="InterPro" id="IPR027434">
    <property type="entry name" value="Homing_endonucl"/>
</dbReference>
<comment type="similarity">
    <text evidence="1 17">Belongs to the helicase family. DnaB subfamily.</text>
</comment>
<evidence type="ECO:0000256" key="15">
    <source>
        <dbReference type="ARBA" id="ARBA00048954"/>
    </source>
</evidence>
<dbReference type="NCBIfam" id="TIGR00665">
    <property type="entry name" value="DnaB"/>
    <property type="match status" value="1"/>
</dbReference>
<evidence type="ECO:0000256" key="17">
    <source>
        <dbReference type="RuleBase" id="RU362085"/>
    </source>
</evidence>
<dbReference type="GO" id="GO:1990077">
    <property type="term" value="C:primosome complex"/>
    <property type="evidence" value="ECO:0007669"/>
    <property type="project" value="UniProtKB-UniRule"/>
</dbReference>
<dbReference type="SUPFAM" id="SSF48024">
    <property type="entry name" value="N-terminal domain of DnaB helicase"/>
    <property type="match status" value="1"/>
</dbReference>
<dbReference type="RefSeq" id="WP_099107618.1">
    <property type="nucleotide sequence ID" value="NZ_JAATJF010000003.1"/>
</dbReference>